<accession>A0A0R1P8H2</accession>
<evidence type="ECO:0000256" key="2">
    <source>
        <dbReference type="SAM" id="Phobius"/>
    </source>
</evidence>
<dbReference type="EMBL" id="AZER01000004">
    <property type="protein sequence ID" value="KRL28572.1"/>
    <property type="molecule type" value="Genomic_DNA"/>
</dbReference>
<reference evidence="3 4" key="1">
    <citation type="journal article" date="2015" name="Genome Announc.">
        <title>Expanding the biotechnology potential of lactobacilli through comparative genomics of 213 strains and associated genera.</title>
        <authorList>
            <person name="Sun Z."/>
            <person name="Harris H.M."/>
            <person name="McCann A."/>
            <person name="Guo C."/>
            <person name="Argimon S."/>
            <person name="Zhang W."/>
            <person name="Yang X."/>
            <person name="Jeffery I.B."/>
            <person name="Cooney J.C."/>
            <person name="Kagawa T.F."/>
            <person name="Liu W."/>
            <person name="Song Y."/>
            <person name="Salvetti E."/>
            <person name="Wrobel A."/>
            <person name="Rasinkangas P."/>
            <person name="Parkhill J."/>
            <person name="Rea M.C."/>
            <person name="O'Sullivan O."/>
            <person name="Ritari J."/>
            <person name="Douillard F.P."/>
            <person name="Paul Ross R."/>
            <person name="Yang R."/>
            <person name="Briner A.E."/>
            <person name="Felis G.E."/>
            <person name="de Vos W.M."/>
            <person name="Barrangou R."/>
            <person name="Klaenhammer T.R."/>
            <person name="Caufield P.W."/>
            <person name="Cui Y."/>
            <person name="Zhang H."/>
            <person name="O'Toole P.W."/>
        </authorList>
    </citation>
    <scope>NUCLEOTIDE SEQUENCE [LARGE SCALE GENOMIC DNA]</scope>
    <source>
        <strain evidence="3 4">DSM 13145</strain>
    </source>
</reference>
<evidence type="ECO:0000313" key="3">
    <source>
        <dbReference type="EMBL" id="KRL28572.1"/>
    </source>
</evidence>
<organism evidence="3 4">
    <name type="scientific">Limosilactobacillus frumenti DSM 13145</name>
    <dbReference type="NCBI Taxonomy" id="1423746"/>
    <lineage>
        <taxon>Bacteria</taxon>
        <taxon>Bacillati</taxon>
        <taxon>Bacillota</taxon>
        <taxon>Bacilli</taxon>
        <taxon>Lactobacillales</taxon>
        <taxon>Lactobacillaceae</taxon>
        <taxon>Limosilactobacillus</taxon>
    </lineage>
</organism>
<keyword evidence="1" id="KW-0175">Coiled coil</keyword>
<keyword evidence="4" id="KW-1185">Reference proteome</keyword>
<evidence type="ECO:0000256" key="1">
    <source>
        <dbReference type="SAM" id="Coils"/>
    </source>
</evidence>
<dbReference type="Gene3D" id="1.10.287.1490">
    <property type="match status" value="1"/>
</dbReference>
<comment type="caution">
    <text evidence="3">The sequence shown here is derived from an EMBL/GenBank/DDBJ whole genome shotgun (WGS) entry which is preliminary data.</text>
</comment>
<evidence type="ECO:0000313" key="4">
    <source>
        <dbReference type="Proteomes" id="UP000051445"/>
    </source>
</evidence>
<dbReference type="Proteomes" id="UP000051445">
    <property type="component" value="Unassembled WGS sequence"/>
</dbReference>
<keyword evidence="2" id="KW-1133">Transmembrane helix</keyword>
<dbReference type="STRING" id="1423746.FD27_GL001570"/>
<dbReference type="PATRIC" id="fig|1423746.3.peg.1599"/>
<sequence>MSIGELAGLIAAIAFVILVIFACLSLSRLSNTLKETNKTITTLTNDVDRLSHQTSELLDQTSTLLDDINSKSREVDPAFQAVAKVGQSVSDVNDAVRKVVNKHEERKDKIPRFVRTVAQTVALNSWRKYSQHRQMKKEGVQHD</sequence>
<keyword evidence="2" id="KW-0472">Membrane</keyword>
<gene>
    <name evidence="3" type="ORF">FD27_GL001570</name>
</gene>
<dbReference type="SUPFAM" id="SSF58104">
    <property type="entry name" value="Methyl-accepting chemotaxis protein (MCP) signaling domain"/>
    <property type="match status" value="1"/>
</dbReference>
<dbReference type="Pfam" id="PF06103">
    <property type="entry name" value="DUF948"/>
    <property type="match status" value="1"/>
</dbReference>
<dbReference type="InterPro" id="IPR009293">
    <property type="entry name" value="UPF0478"/>
</dbReference>
<dbReference type="PANTHER" id="PTHR40070:SF1">
    <property type="entry name" value="UPF0478 PROTEIN YTXG"/>
    <property type="match status" value="1"/>
</dbReference>
<feature type="coiled-coil region" evidence="1">
    <location>
        <begin position="26"/>
        <end position="53"/>
    </location>
</feature>
<dbReference type="AlphaFoldDB" id="A0A0R1P8H2"/>
<dbReference type="RefSeq" id="WP_057747893.1">
    <property type="nucleotide sequence ID" value="NZ_AZER01000004.1"/>
</dbReference>
<proteinExistence type="predicted"/>
<feature type="transmembrane region" description="Helical" evidence="2">
    <location>
        <begin position="6"/>
        <end position="26"/>
    </location>
</feature>
<dbReference type="PANTHER" id="PTHR40070">
    <property type="entry name" value="UPF0478 PROTEIN YTXG"/>
    <property type="match status" value="1"/>
</dbReference>
<name>A0A0R1P8H2_9LACO</name>
<keyword evidence="2" id="KW-0812">Transmembrane</keyword>
<dbReference type="OrthoDB" id="2146420at2"/>
<protein>
    <submittedName>
        <fullName evidence="3">Methyl-accepting chemotaxis family protein</fullName>
    </submittedName>
</protein>